<dbReference type="InterPro" id="IPR043128">
    <property type="entry name" value="Rev_trsase/Diguanyl_cyclase"/>
</dbReference>
<accession>A0A3B3R7C8</accession>
<dbReference type="SUPFAM" id="SSF56672">
    <property type="entry name" value="DNA/RNA polymerases"/>
    <property type="match status" value="1"/>
</dbReference>
<dbReference type="PANTHER" id="PTHR37984:SF5">
    <property type="entry name" value="PROTEIN NYNRIN-LIKE"/>
    <property type="match status" value="1"/>
</dbReference>
<dbReference type="FunFam" id="3.30.70.270:FF:000020">
    <property type="entry name" value="Transposon Tf2-6 polyprotein-like Protein"/>
    <property type="match status" value="1"/>
</dbReference>
<dbReference type="PANTHER" id="PTHR37984">
    <property type="entry name" value="PROTEIN CBG26694"/>
    <property type="match status" value="1"/>
</dbReference>
<dbReference type="InterPro" id="IPR041577">
    <property type="entry name" value="RT_RNaseH_2"/>
</dbReference>
<reference evidence="3" key="2">
    <citation type="submission" date="2025-09" db="UniProtKB">
        <authorList>
            <consortium name="Ensembl"/>
        </authorList>
    </citation>
    <scope>IDENTIFICATION</scope>
</reference>
<dbReference type="Gene3D" id="3.30.70.270">
    <property type="match status" value="1"/>
</dbReference>
<dbReference type="AlphaFoldDB" id="A0A3B3R7C8"/>
<organism evidence="3 4">
    <name type="scientific">Paramormyrops kingsleyae</name>
    <dbReference type="NCBI Taxonomy" id="1676925"/>
    <lineage>
        <taxon>Eukaryota</taxon>
        <taxon>Metazoa</taxon>
        <taxon>Chordata</taxon>
        <taxon>Craniata</taxon>
        <taxon>Vertebrata</taxon>
        <taxon>Euteleostomi</taxon>
        <taxon>Actinopterygii</taxon>
        <taxon>Neopterygii</taxon>
        <taxon>Teleostei</taxon>
        <taxon>Osteoglossocephala</taxon>
        <taxon>Osteoglossomorpha</taxon>
        <taxon>Osteoglossiformes</taxon>
        <taxon>Mormyridae</taxon>
        <taxon>Paramormyrops</taxon>
    </lineage>
</organism>
<dbReference type="FunFam" id="3.10.20.370:FF:000001">
    <property type="entry name" value="Retrovirus-related Pol polyprotein from transposon 17.6-like protein"/>
    <property type="match status" value="1"/>
</dbReference>
<evidence type="ECO:0000313" key="3">
    <source>
        <dbReference type="Ensembl" id="ENSPKIP00000013571.1"/>
    </source>
</evidence>
<dbReference type="InterPro" id="IPR043502">
    <property type="entry name" value="DNA/RNA_pol_sf"/>
</dbReference>
<keyword evidence="1" id="KW-0511">Multifunctional enzyme</keyword>
<sequence length="210" mass="23540">LLTSPHICQFLREELLFLGYKISQEGLSPNPEKVRAIAEFPTPGSALQVRQFLGLAGYYRKFISQFSSIAEPLIALTRDGIEFKWDESCQRALEELKVRLTSSPILLFPDFAKPFFLHTDACNAGLGAALMQHDSSGREIAVAFASRTLHKAERKYSTSEKECLAVVWALEYFRPYVEGSLVTVYSDHSRVYIVPCCPLIKAHSTGCVFV</sequence>
<evidence type="ECO:0000313" key="4">
    <source>
        <dbReference type="Proteomes" id="UP000261540"/>
    </source>
</evidence>
<keyword evidence="4" id="KW-1185">Reference proteome</keyword>
<dbReference type="CDD" id="cd09274">
    <property type="entry name" value="RNase_HI_RT_Ty3"/>
    <property type="match status" value="1"/>
</dbReference>
<protein>
    <recommendedName>
        <fullName evidence="2">Reverse transcriptase/retrotransposon-derived protein RNase H-like domain-containing protein</fullName>
    </recommendedName>
</protein>
<dbReference type="Pfam" id="PF17919">
    <property type="entry name" value="RT_RNaseH_2"/>
    <property type="match status" value="1"/>
</dbReference>
<evidence type="ECO:0000259" key="2">
    <source>
        <dbReference type="Pfam" id="PF17919"/>
    </source>
</evidence>
<dbReference type="GeneTree" id="ENSGT01100000263500"/>
<evidence type="ECO:0000256" key="1">
    <source>
        <dbReference type="ARBA" id="ARBA00023268"/>
    </source>
</evidence>
<dbReference type="GO" id="GO:0003824">
    <property type="term" value="F:catalytic activity"/>
    <property type="evidence" value="ECO:0007669"/>
    <property type="project" value="UniProtKB-KW"/>
</dbReference>
<dbReference type="Ensembl" id="ENSPKIT00000037994.1">
    <property type="protein sequence ID" value="ENSPKIP00000013571.1"/>
    <property type="gene ID" value="ENSPKIG00000000959.1"/>
</dbReference>
<feature type="domain" description="Reverse transcriptase/retrotransposon-derived protein RNase H-like" evidence="2">
    <location>
        <begin position="85"/>
        <end position="184"/>
    </location>
</feature>
<dbReference type="STRING" id="1676925.ENSPKIP00000013571"/>
<dbReference type="Proteomes" id="UP000261540">
    <property type="component" value="Unplaced"/>
</dbReference>
<reference evidence="3" key="1">
    <citation type="submission" date="2025-08" db="UniProtKB">
        <authorList>
            <consortium name="Ensembl"/>
        </authorList>
    </citation>
    <scope>IDENTIFICATION</scope>
</reference>
<dbReference type="Gene3D" id="3.10.20.370">
    <property type="match status" value="1"/>
</dbReference>
<proteinExistence type="predicted"/>
<name>A0A3B3R7C8_9TELE</name>
<dbReference type="InterPro" id="IPR050951">
    <property type="entry name" value="Retrovirus_Pol_polyprotein"/>
</dbReference>